<dbReference type="InterPro" id="IPR001509">
    <property type="entry name" value="Epimerase_deHydtase"/>
</dbReference>
<dbReference type="KEGG" id="ehx:EMIHUDRAFT_363842"/>
<dbReference type="GO" id="GO:0016616">
    <property type="term" value="F:oxidoreductase activity, acting on the CH-OH group of donors, NAD or NADP as acceptor"/>
    <property type="evidence" value="ECO:0007669"/>
    <property type="project" value="TreeGrafter"/>
</dbReference>
<dbReference type="PANTHER" id="PTHR10366:SF831">
    <property type="entry name" value="NAD-DEPENDENT EPIMERASE_DEHYDRATASE DOMAIN-CONTAINING PROTEIN"/>
    <property type="match status" value="1"/>
</dbReference>
<dbReference type="InterPro" id="IPR036770">
    <property type="entry name" value="Ankyrin_rpt-contain_sf"/>
</dbReference>
<dbReference type="Proteomes" id="UP000013827">
    <property type="component" value="Unassembled WGS sequence"/>
</dbReference>
<evidence type="ECO:0000259" key="3">
    <source>
        <dbReference type="Pfam" id="PF01370"/>
    </source>
</evidence>
<sequence>MRLLLLALPHALALRIAVTGAAGYLGAEVSHLASAQGHHVRAVVKDGQRTAHLSGCSEVRTVDDLCDLVEARGVAEGMDAVIHTASVFRKCADMEAELVRPNLLLAEQMVCACAAYGARLVFSSSMAAVRGAGQTPLRESYSAADWNTVSRRDGPGFEPYQFSKAESERRAWELTRRLGGEMVSLCPSMIFGPPRGGCRGFSVDMVQAWLDGESPVQSRLAVDVRDCAQAHVNAATLPAAAGQRYITSCEARVPAAECRDALRSSLLGMGLADAAARLSADEAFDGGAVPIGEREVLAAADMAELGVACRPATETLSDMVAALVPAGDSVDSRDAHGETALIRAAEAADRDEVRRLLAAGADARAESLSGWTALHGAAESGSVAVVSLLAEAGCDVSAVAGSGKTPLDIARQYDRAAAASALLELRARANVSGA</sequence>
<dbReference type="AlphaFoldDB" id="A0A0D3JRC4"/>
<dbReference type="KEGG" id="ehx:EMIHUDRAFT_367131"/>
<dbReference type="EnsemblProtists" id="EOD33706">
    <property type="protein sequence ID" value="EOD33706"/>
    <property type="gene ID" value="EMIHUDRAFT_363842"/>
</dbReference>
<feature type="repeat" description="ANK" evidence="2">
    <location>
        <begin position="369"/>
        <end position="401"/>
    </location>
</feature>
<feature type="domain" description="NAD-dependent epimerase/dehydratase" evidence="3">
    <location>
        <begin position="16"/>
        <end position="241"/>
    </location>
</feature>
<dbReference type="Pfam" id="PF12796">
    <property type="entry name" value="Ank_2"/>
    <property type="match status" value="1"/>
</dbReference>
<organism evidence="4 5">
    <name type="scientific">Emiliania huxleyi (strain CCMP1516)</name>
    <dbReference type="NCBI Taxonomy" id="280463"/>
    <lineage>
        <taxon>Eukaryota</taxon>
        <taxon>Haptista</taxon>
        <taxon>Haptophyta</taxon>
        <taxon>Prymnesiophyceae</taxon>
        <taxon>Isochrysidales</taxon>
        <taxon>Noelaerhabdaceae</taxon>
        <taxon>Emiliania</taxon>
    </lineage>
</organism>
<dbReference type="PANTHER" id="PTHR10366">
    <property type="entry name" value="NAD DEPENDENT EPIMERASE/DEHYDRATASE"/>
    <property type="match status" value="1"/>
</dbReference>
<dbReference type="SUPFAM" id="SSF51735">
    <property type="entry name" value="NAD(P)-binding Rossmann-fold domains"/>
    <property type="match status" value="1"/>
</dbReference>
<dbReference type="Gene3D" id="3.40.50.720">
    <property type="entry name" value="NAD(P)-binding Rossmann-like Domain"/>
    <property type="match status" value="1"/>
</dbReference>
<reference evidence="4" key="2">
    <citation type="submission" date="2024-10" db="UniProtKB">
        <authorList>
            <consortium name="EnsemblProtists"/>
        </authorList>
    </citation>
    <scope>IDENTIFICATION</scope>
</reference>
<dbReference type="GeneID" id="17271604"/>
<dbReference type="eggNOG" id="KOG1502">
    <property type="taxonomic scope" value="Eukaryota"/>
</dbReference>
<dbReference type="GeneID" id="17278977"/>
<dbReference type="STRING" id="2903.R1FDY3"/>
<dbReference type="SMART" id="SM00248">
    <property type="entry name" value="ANK"/>
    <property type="match status" value="3"/>
</dbReference>
<keyword evidence="5" id="KW-1185">Reference proteome</keyword>
<dbReference type="PROSITE" id="PS50088">
    <property type="entry name" value="ANK_REPEAT"/>
    <property type="match status" value="2"/>
</dbReference>
<dbReference type="Gene3D" id="1.25.40.20">
    <property type="entry name" value="Ankyrin repeat-containing domain"/>
    <property type="match status" value="1"/>
</dbReference>
<evidence type="ECO:0000256" key="2">
    <source>
        <dbReference type="PROSITE-ProRule" id="PRU00023"/>
    </source>
</evidence>
<dbReference type="eggNOG" id="KOG4177">
    <property type="taxonomic scope" value="Eukaryota"/>
</dbReference>
<dbReference type="Pfam" id="PF01370">
    <property type="entry name" value="Epimerase"/>
    <property type="match status" value="1"/>
</dbReference>
<dbReference type="InterPro" id="IPR036291">
    <property type="entry name" value="NAD(P)-bd_dom_sf"/>
</dbReference>
<dbReference type="PaxDb" id="2903-EOD26059"/>
<evidence type="ECO:0000256" key="1">
    <source>
        <dbReference type="ARBA" id="ARBA00023002"/>
    </source>
</evidence>
<dbReference type="SUPFAM" id="SSF48403">
    <property type="entry name" value="Ankyrin repeat"/>
    <property type="match status" value="1"/>
</dbReference>
<reference evidence="5" key="1">
    <citation type="journal article" date="2013" name="Nature">
        <title>Pan genome of the phytoplankton Emiliania underpins its global distribution.</title>
        <authorList>
            <person name="Read B.A."/>
            <person name="Kegel J."/>
            <person name="Klute M.J."/>
            <person name="Kuo A."/>
            <person name="Lefebvre S.C."/>
            <person name="Maumus F."/>
            <person name="Mayer C."/>
            <person name="Miller J."/>
            <person name="Monier A."/>
            <person name="Salamov A."/>
            <person name="Young J."/>
            <person name="Aguilar M."/>
            <person name="Claverie J.M."/>
            <person name="Frickenhaus S."/>
            <person name="Gonzalez K."/>
            <person name="Herman E.K."/>
            <person name="Lin Y.C."/>
            <person name="Napier J."/>
            <person name="Ogata H."/>
            <person name="Sarno A.F."/>
            <person name="Shmutz J."/>
            <person name="Schroeder D."/>
            <person name="de Vargas C."/>
            <person name="Verret F."/>
            <person name="von Dassow P."/>
            <person name="Valentin K."/>
            <person name="Van de Peer Y."/>
            <person name="Wheeler G."/>
            <person name="Dacks J.B."/>
            <person name="Delwiche C.F."/>
            <person name="Dyhrman S.T."/>
            <person name="Glockner G."/>
            <person name="John U."/>
            <person name="Richards T."/>
            <person name="Worden A.Z."/>
            <person name="Zhang X."/>
            <person name="Grigoriev I.V."/>
            <person name="Allen A.E."/>
            <person name="Bidle K."/>
            <person name="Borodovsky M."/>
            <person name="Bowler C."/>
            <person name="Brownlee C."/>
            <person name="Cock J.M."/>
            <person name="Elias M."/>
            <person name="Gladyshev V.N."/>
            <person name="Groth M."/>
            <person name="Guda C."/>
            <person name="Hadaegh A."/>
            <person name="Iglesias-Rodriguez M.D."/>
            <person name="Jenkins J."/>
            <person name="Jones B.M."/>
            <person name="Lawson T."/>
            <person name="Leese F."/>
            <person name="Lindquist E."/>
            <person name="Lobanov A."/>
            <person name="Lomsadze A."/>
            <person name="Malik S.B."/>
            <person name="Marsh M.E."/>
            <person name="Mackinder L."/>
            <person name="Mock T."/>
            <person name="Mueller-Roeber B."/>
            <person name="Pagarete A."/>
            <person name="Parker M."/>
            <person name="Probert I."/>
            <person name="Quesneville H."/>
            <person name="Raines C."/>
            <person name="Rensing S.A."/>
            <person name="Riano-Pachon D.M."/>
            <person name="Richier S."/>
            <person name="Rokitta S."/>
            <person name="Shiraiwa Y."/>
            <person name="Soanes D.M."/>
            <person name="van der Giezen M."/>
            <person name="Wahlund T.M."/>
            <person name="Williams B."/>
            <person name="Wilson W."/>
            <person name="Wolfe G."/>
            <person name="Wurch L.L."/>
        </authorList>
    </citation>
    <scope>NUCLEOTIDE SEQUENCE</scope>
</reference>
<keyword evidence="2" id="KW-0040">ANK repeat</keyword>
<protein>
    <recommendedName>
        <fullName evidence="3">NAD-dependent epimerase/dehydratase domain-containing protein</fullName>
    </recommendedName>
</protein>
<dbReference type="InterPro" id="IPR002110">
    <property type="entry name" value="Ankyrin_rpt"/>
</dbReference>
<dbReference type="PROSITE" id="PS50297">
    <property type="entry name" value="ANK_REP_REGION"/>
    <property type="match status" value="1"/>
</dbReference>
<proteinExistence type="predicted"/>
<accession>A0A0D3JRC4</accession>
<dbReference type="EnsemblProtists" id="EOD26059">
    <property type="protein sequence ID" value="EOD26059"/>
    <property type="gene ID" value="EMIHUDRAFT_367131"/>
</dbReference>
<dbReference type="InterPro" id="IPR050425">
    <property type="entry name" value="NAD(P)_dehydrat-like"/>
</dbReference>
<evidence type="ECO:0000313" key="5">
    <source>
        <dbReference type="Proteomes" id="UP000013827"/>
    </source>
</evidence>
<keyword evidence="1" id="KW-0560">Oxidoreductase</keyword>
<dbReference type="RefSeq" id="XP_005786135.1">
    <property type="nucleotide sequence ID" value="XM_005786078.1"/>
</dbReference>
<name>A0A0D3JRC4_EMIH1</name>
<dbReference type="OMA" id="RADEWGS"/>
<evidence type="ECO:0000313" key="4">
    <source>
        <dbReference type="EnsemblProtists" id="EOD26059"/>
    </source>
</evidence>
<dbReference type="RefSeq" id="XP_005778488.1">
    <property type="nucleotide sequence ID" value="XM_005778431.1"/>
</dbReference>
<feature type="repeat" description="ANK" evidence="2">
    <location>
        <begin position="336"/>
        <end position="368"/>
    </location>
</feature>
<dbReference type="HOGENOM" id="CLU_632285_0_0_1"/>